<comment type="caution">
    <text evidence="1">The sequence shown here is derived from an EMBL/GenBank/DDBJ whole genome shotgun (WGS) entry which is preliminary data.</text>
</comment>
<protein>
    <submittedName>
        <fullName evidence="1">Uncharacterized protein</fullName>
    </submittedName>
</protein>
<evidence type="ECO:0000313" key="2">
    <source>
        <dbReference type="Proteomes" id="UP001143307"/>
    </source>
</evidence>
<dbReference type="Proteomes" id="UP001143307">
    <property type="component" value="Unassembled WGS sequence"/>
</dbReference>
<evidence type="ECO:0000313" key="1">
    <source>
        <dbReference type="EMBL" id="MCX2972282.1"/>
    </source>
</evidence>
<dbReference type="EMBL" id="SHNP01000001">
    <property type="protein sequence ID" value="MCX2972282.1"/>
    <property type="molecule type" value="Genomic_DNA"/>
</dbReference>
<gene>
    <name evidence="1" type="ORF">EYC87_01610</name>
</gene>
<organism evidence="1 2">
    <name type="scientific">Candidatus Seongchinamella marina</name>
    <dbReference type="NCBI Taxonomy" id="2518990"/>
    <lineage>
        <taxon>Bacteria</taxon>
        <taxon>Pseudomonadati</taxon>
        <taxon>Pseudomonadota</taxon>
        <taxon>Gammaproteobacteria</taxon>
        <taxon>Cellvibrionales</taxon>
        <taxon>Halieaceae</taxon>
        <taxon>Seongchinamella</taxon>
    </lineage>
</organism>
<name>A0ABT3SQN2_9GAMM</name>
<keyword evidence="2" id="KW-1185">Reference proteome</keyword>
<accession>A0ABT3SQN2</accession>
<proteinExistence type="predicted"/>
<reference evidence="1" key="1">
    <citation type="submission" date="2019-02" db="EMBL/GenBank/DDBJ databases">
        <authorList>
            <person name="Li S.-H."/>
        </authorList>
    </citation>
    <scope>NUCLEOTIDE SEQUENCE</scope>
    <source>
        <strain evidence="1">IMCC8485</strain>
    </source>
</reference>
<sequence>MDFLDRRLRINSAIFNMDYTNRQLQNRPVVGR</sequence>